<sequence length="145" mass="16047">MGDTIYKISHVLAWHYPQPYKCTVESVKCSTASSLQNDQPGLAFSVATTMDSSSLLYIMSERIQEKKRSSSITAVHSLHSVRKPPSKPSKRPDPFPPKVYKVDPGGFRRLVQRLTGAPESLSQRHGDPTARILLPDEPGINSPSF</sequence>
<proteinExistence type="predicted"/>
<dbReference type="Pfam" id="PF05678">
    <property type="entry name" value="VQ"/>
    <property type="match status" value="1"/>
</dbReference>
<reference evidence="3" key="2">
    <citation type="submission" date="2023-06" db="EMBL/GenBank/DDBJ databases">
        <authorList>
            <person name="Ma L."/>
            <person name="Liu K.-W."/>
            <person name="Li Z."/>
            <person name="Hsiao Y.-Y."/>
            <person name="Qi Y."/>
            <person name="Fu T."/>
            <person name="Tang G."/>
            <person name="Zhang D."/>
            <person name="Sun W.-H."/>
            <person name="Liu D.-K."/>
            <person name="Li Y."/>
            <person name="Chen G.-Z."/>
            <person name="Liu X.-D."/>
            <person name="Liao X.-Y."/>
            <person name="Jiang Y.-T."/>
            <person name="Yu X."/>
            <person name="Hao Y."/>
            <person name="Huang J."/>
            <person name="Zhao X.-W."/>
            <person name="Ke S."/>
            <person name="Chen Y.-Y."/>
            <person name="Wu W.-L."/>
            <person name="Hsu J.-L."/>
            <person name="Lin Y.-F."/>
            <person name="Huang M.-D."/>
            <person name="Li C.-Y."/>
            <person name="Huang L."/>
            <person name="Wang Z.-W."/>
            <person name="Zhao X."/>
            <person name="Zhong W.-Y."/>
            <person name="Peng D.-H."/>
            <person name="Ahmad S."/>
            <person name="Lan S."/>
            <person name="Zhang J.-S."/>
            <person name="Tsai W.-C."/>
            <person name="Van De Peer Y."/>
            <person name="Liu Z.-J."/>
        </authorList>
    </citation>
    <scope>NUCLEOTIDE SEQUENCE</scope>
    <source>
        <strain evidence="3">CP</strain>
        <tissue evidence="3">Leaves</tissue>
    </source>
</reference>
<feature type="region of interest" description="Disordered" evidence="1">
    <location>
        <begin position="68"/>
        <end position="103"/>
    </location>
</feature>
<dbReference type="Proteomes" id="UP001180020">
    <property type="component" value="Unassembled WGS sequence"/>
</dbReference>
<evidence type="ECO:0000313" key="4">
    <source>
        <dbReference type="Proteomes" id="UP001180020"/>
    </source>
</evidence>
<evidence type="ECO:0000256" key="1">
    <source>
        <dbReference type="SAM" id="MobiDB-lite"/>
    </source>
</evidence>
<comment type="caution">
    <text evidence="3">The sequence shown here is derived from an EMBL/GenBank/DDBJ whole genome shotgun (WGS) entry which is preliminary data.</text>
</comment>
<dbReference type="AlphaFoldDB" id="A0AAV9EUD9"/>
<name>A0AAV9EUD9_ACOCL</name>
<evidence type="ECO:0000313" key="3">
    <source>
        <dbReference type="EMBL" id="KAK1316365.1"/>
    </source>
</evidence>
<feature type="compositionally biased region" description="Basic residues" evidence="1">
    <location>
        <begin position="79"/>
        <end position="89"/>
    </location>
</feature>
<gene>
    <name evidence="3" type="ORF">QJS10_CPA05g01617</name>
</gene>
<protein>
    <recommendedName>
        <fullName evidence="2">VQ domain-containing protein</fullName>
    </recommendedName>
</protein>
<accession>A0AAV9EUD9</accession>
<dbReference type="PANTHER" id="PTHR34794:SF1">
    <property type="entry name" value="OS10G0101800 PROTEIN"/>
    <property type="match status" value="1"/>
</dbReference>
<evidence type="ECO:0000259" key="2">
    <source>
        <dbReference type="Pfam" id="PF05678"/>
    </source>
</evidence>
<dbReference type="PANTHER" id="PTHR34794">
    <property type="entry name" value="EXPRESSED PROTEIN"/>
    <property type="match status" value="1"/>
</dbReference>
<feature type="region of interest" description="Disordered" evidence="1">
    <location>
        <begin position="116"/>
        <end position="145"/>
    </location>
</feature>
<dbReference type="EMBL" id="JAUJYO010000005">
    <property type="protein sequence ID" value="KAK1316365.1"/>
    <property type="molecule type" value="Genomic_DNA"/>
</dbReference>
<dbReference type="InterPro" id="IPR039610">
    <property type="entry name" value="VQ29"/>
</dbReference>
<organism evidence="3 4">
    <name type="scientific">Acorus calamus</name>
    <name type="common">Sweet flag</name>
    <dbReference type="NCBI Taxonomy" id="4465"/>
    <lineage>
        <taxon>Eukaryota</taxon>
        <taxon>Viridiplantae</taxon>
        <taxon>Streptophyta</taxon>
        <taxon>Embryophyta</taxon>
        <taxon>Tracheophyta</taxon>
        <taxon>Spermatophyta</taxon>
        <taxon>Magnoliopsida</taxon>
        <taxon>Liliopsida</taxon>
        <taxon>Acoraceae</taxon>
        <taxon>Acorus</taxon>
    </lineage>
</organism>
<dbReference type="InterPro" id="IPR008889">
    <property type="entry name" value="VQ"/>
</dbReference>
<reference evidence="3" key="1">
    <citation type="journal article" date="2023" name="Nat. Commun.">
        <title>Diploid and tetraploid genomes of Acorus and the evolution of monocots.</title>
        <authorList>
            <person name="Ma L."/>
            <person name="Liu K.W."/>
            <person name="Li Z."/>
            <person name="Hsiao Y.Y."/>
            <person name="Qi Y."/>
            <person name="Fu T."/>
            <person name="Tang G.D."/>
            <person name="Zhang D."/>
            <person name="Sun W.H."/>
            <person name="Liu D.K."/>
            <person name="Li Y."/>
            <person name="Chen G.Z."/>
            <person name="Liu X.D."/>
            <person name="Liao X.Y."/>
            <person name="Jiang Y.T."/>
            <person name="Yu X."/>
            <person name="Hao Y."/>
            <person name="Huang J."/>
            <person name="Zhao X.W."/>
            <person name="Ke S."/>
            <person name="Chen Y.Y."/>
            <person name="Wu W.L."/>
            <person name="Hsu J.L."/>
            <person name="Lin Y.F."/>
            <person name="Huang M.D."/>
            <person name="Li C.Y."/>
            <person name="Huang L."/>
            <person name="Wang Z.W."/>
            <person name="Zhao X."/>
            <person name="Zhong W.Y."/>
            <person name="Peng D.H."/>
            <person name="Ahmad S."/>
            <person name="Lan S."/>
            <person name="Zhang J.S."/>
            <person name="Tsai W.C."/>
            <person name="Van de Peer Y."/>
            <person name="Liu Z.J."/>
        </authorList>
    </citation>
    <scope>NUCLEOTIDE SEQUENCE</scope>
    <source>
        <strain evidence="3">CP</strain>
    </source>
</reference>
<feature type="domain" description="VQ" evidence="2">
    <location>
        <begin position="94"/>
        <end position="119"/>
    </location>
</feature>
<keyword evidence="4" id="KW-1185">Reference proteome</keyword>